<evidence type="ECO:0000313" key="3">
    <source>
        <dbReference type="Proteomes" id="UP000320216"/>
    </source>
</evidence>
<dbReference type="Pfam" id="PF00903">
    <property type="entry name" value="Glyoxalase"/>
    <property type="match status" value="1"/>
</dbReference>
<dbReference type="InterPro" id="IPR029068">
    <property type="entry name" value="Glyas_Bleomycin-R_OHBP_Dase"/>
</dbReference>
<dbReference type="EMBL" id="CP042305">
    <property type="protein sequence ID" value="QDZ15624.1"/>
    <property type="molecule type" value="Genomic_DNA"/>
</dbReference>
<organism evidence="2 3">
    <name type="scientific">Humibacter ginsenosidimutans</name>
    <dbReference type="NCBI Taxonomy" id="2599293"/>
    <lineage>
        <taxon>Bacteria</taxon>
        <taxon>Bacillati</taxon>
        <taxon>Actinomycetota</taxon>
        <taxon>Actinomycetes</taxon>
        <taxon>Micrococcales</taxon>
        <taxon>Microbacteriaceae</taxon>
        <taxon>Humibacter</taxon>
    </lineage>
</organism>
<accession>A0A5B8M6J9</accession>
<dbReference type="OrthoDB" id="9804944at2"/>
<dbReference type="AlphaFoldDB" id="A0A5B8M6J9"/>
<keyword evidence="3" id="KW-1185">Reference proteome</keyword>
<dbReference type="SUPFAM" id="SSF54593">
    <property type="entry name" value="Glyoxalase/Bleomycin resistance protein/Dihydroxybiphenyl dioxygenase"/>
    <property type="match status" value="1"/>
</dbReference>
<dbReference type="PROSITE" id="PS51819">
    <property type="entry name" value="VOC"/>
    <property type="match status" value="1"/>
</dbReference>
<evidence type="ECO:0000313" key="2">
    <source>
        <dbReference type="EMBL" id="QDZ15624.1"/>
    </source>
</evidence>
<dbReference type="InterPro" id="IPR004360">
    <property type="entry name" value="Glyas_Fos-R_dOase_dom"/>
</dbReference>
<dbReference type="RefSeq" id="WP_146321658.1">
    <property type="nucleotide sequence ID" value="NZ_CP042305.1"/>
</dbReference>
<sequence>MEIGQVVLHVDDLKRATAFYESFTGTPPVFQVAPEGPVYFQLEGVRLVLDPAAPSSALFHVKARDIHATTERLRAQGVPVVTEPHVYFERVDAAAGPAGTVEWHALLRDSEGNLVGLIEHQPARTST</sequence>
<dbReference type="KEGG" id="huw:FPZ11_13420"/>
<evidence type="ECO:0000259" key="1">
    <source>
        <dbReference type="PROSITE" id="PS51819"/>
    </source>
</evidence>
<reference evidence="2 3" key="1">
    <citation type="submission" date="2019-07" db="EMBL/GenBank/DDBJ databases">
        <title>Full genome sequence of Humibacter sp. WJ7-1.</title>
        <authorList>
            <person name="Im W.-T."/>
        </authorList>
    </citation>
    <scope>NUCLEOTIDE SEQUENCE [LARGE SCALE GENOMIC DNA]</scope>
    <source>
        <strain evidence="2 3">WJ7-1</strain>
    </source>
</reference>
<protein>
    <submittedName>
        <fullName evidence="2">Methylmalonyl-CoA epimerase</fullName>
    </submittedName>
</protein>
<name>A0A5B8M6J9_9MICO</name>
<proteinExistence type="predicted"/>
<gene>
    <name evidence="2" type="ORF">FPZ11_13420</name>
</gene>
<dbReference type="InterPro" id="IPR037523">
    <property type="entry name" value="VOC_core"/>
</dbReference>
<dbReference type="Gene3D" id="3.10.180.10">
    <property type="entry name" value="2,3-Dihydroxybiphenyl 1,2-Dioxygenase, domain 1"/>
    <property type="match status" value="1"/>
</dbReference>
<feature type="domain" description="VOC" evidence="1">
    <location>
        <begin position="2"/>
        <end position="120"/>
    </location>
</feature>
<dbReference type="Proteomes" id="UP000320216">
    <property type="component" value="Chromosome"/>
</dbReference>